<evidence type="ECO:0000256" key="3">
    <source>
        <dbReference type="ARBA" id="ARBA00022723"/>
    </source>
</evidence>
<organism evidence="8 9">
    <name type="scientific">Bordetella genomosp. 13</name>
    <dbReference type="NCBI Taxonomy" id="463040"/>
    <lineage>
        <taxon>Bacteria</taxon>
        <taxon>Pseudomonadati</taxon>
        <taxon>Pseudomonadota</taxon>
        <taxon>Betaproteobacteria</taxon>
        <taxon>Burkholderiales</taxon>
        <taxon>Alcaligenaceae</taxon>
        <taxon>Bordetella</taxon>
    </lineage>
</organism>
<evidence type="ECO:0000313" key="8">
    <source>
        <dbReference type="EMBL" id="ARP97266.1"/>
    </source>
</evidence>
<dbReference type="InterPro" id="IPR002327">
    <property type="entry name" value="Cyt_c_1A/1B"/>
</dbReference>
<keyword evidence="4" id="KW-0249">Electron transport</keyword>
<dbReference type="PRINTS" id="PR00604">
    <property type="entry name" value="CYTCHRMECIAB"/>
</dbReference>
<feature type="domain" description="Cytochrome c" evidence="7">
    <location>
        <begin position="18"/>
        <end position="116"/>
    </location>
</feature>
<keyword evidence="2 6" id="KW-0349">Heme</keyword>
<evidence type="ECO:0000256" key="4">
    <source>
        <dbReference type="ARBA" id="ARBA00022982"/>
    </source>
</evidence>
<sequence>MLAMALPAIAACTPVSGQDLAAGQRLFQQRCASCHSVQPGQNRLGPHLAGIVGRPVASVPDARYSAALRAANTDWDEALLDRYLARPAQAFPGTTMGVGVPDAAQRAAILDYLKSL</sequence>
<evidence type="ECO:0000259" key="7">
    <source>
        <dbReference type="PROSITE" id="PS51007"/>
    </source>
</evidence>
<dbReference type="GO" id="GO:0009055">
    <property type="term" value="F:electron transfer activity"/>
    <property type="evidence" value="ECO:0007669"/>
    <property type="project" value="InterPro"/>
</dbReference>
<reference evidence="8 9" key="1">
    <citation type="submission" date="2017-05" db="EMBL/GenBank/DDBJ databases">
        <title>Complete and WGS of Bordetella genogroups.</title>
        <authorList>
            <person name="Spilker T."/>
            <person name="LiPuma J."/>
        </authorList>
    </citation>
    <scope>NUCLEOTIDE SEQUENCE [LARGE SCALE GENOMIC DNA]</scope>
    <source>
        <strain evidence="8 9">AU7206</strain>
    </source>
</reference>
<name>A0A1W6ZIS8_9BORD</name>
<dbReference type="GO" id="GO:0046872">
    <property type="term" value="F:metal ion binding"/>
    <property type="evidence" value="ECO:0007669"/>
    <property type="project" value="UniProtKB-KW"/>
</dbReference>
<evidence type="ECO:0000256" key="6">
    <source>
        <dbReference type="PROSITE-ProRule" id="PRU00433"/>
    </source>
</evidence>
<dbReference type="GO" id="GO:0020037">
    <property type="term" value="F:heme binding"/>
    <property type="evidence" value="ECO:0007669"/>
    <property type="project" value="InterPro"/>
</dbReference>
<dbReference type="Pfam" id="PF00034">
    <property type="entry name" value="Cytochrom_C"/>
    <property type="match status" value="1"/>
</dbReference>
<dbReference type="Proteomes" id="UP000194161">
    <property type="component" value="Chromosome"/>
</dbReference>
<proteinExistence type="predicted"/>
<keyword evidence="9" id="KW-1185">Reference proteome</keyword>
<protein>
    <recommendedName>
        <fullName evidence="7">Cytochrome c domain-containing protein</fullName>
    </recommendedName>
</protein>
<gene>
    <name evidence="8" type="ORF">CAL15_03525</name>
</gene>
<evidence type="ECO:0000256" key="5">
    <source>
        <dbReference type="ARBA" id="ARBA00023004"/>
    </source>
</evidence>
<dbReference type="InterPro" id="IPR036909">
    <property type="entry name" value="Cyt_c-like_dom_sf"/>
</dbReference>
<keyword evidence="3 6" id="KW-0479">Metal-binding</keyword>
<dbReference type="PANTHER" id="PTHR11961">
    <property type="entry name" value="CYTOCHROME C"/>
    <property type="match status" value="1"/>
</dbReference>
<dbReference type="SUPFAM" id="SSF46626">
    <property type="entry name" value="Cytochrome c"/>
    <property type="match status" value="1"/>
</dbReference>
<keyword evidence="5 6" id="KW-0408">Iron</keyword>
<dbReference type="EMBL" id="CP021111">
    <property type="protein sequence ID" value="ARP97266.1"/>
    <property type="molecule type" value="Genomic_DNA"/>
</dbReference>
<evidence type="ECO:0000313" key="9">
    <source>
        <dbReference type="Proteomes" id="UP000194161"/>
    </source>
</evidence>
<dbReference type="AlphaFoldDB" id="A0A1W6ZIS8"/>
<dbReference type="InterPro" id="IPR009056">
    <property type="entry name" value="Cyt_c-like_dom"/>
</dbReference>
<evidence type="ECO:0000256" key="2">
    <source>
        <dbReference type="ARBA" id="ARBA00022617"/>
    </source>
</evidence>
<keyword evidence="1" id="KW-0813">Transport</keyword>
<dbReference type="STRING" id="463040.CAL15_03525"/>
<dbReference type="KEGG" id="bgm:CAL15_03525"/>
<evidence type="ECO:0000256" key="1">
    <source>
        <dbReference type="ARBA" id="ARBA00022448"/>
    </source>
</evidence>
<dbReference type="Gene3D" id="1.10.760.10">
    <property type="entry name" value="Cytochrome c-like domain"/>
    <property type="match status" value="1"/>
</dbReference>
<dbReference type="PROSITE" id="PS51007">
    <property type="entry name" value="CYTC"/>
    <property type="match status" value="1"/>
</dbReference>
<accession>A0A1W6ZIS8</accession>
<dbReference type="OrthoDB" id="9805828at2"/>